<keyword evidence="6" id="KW-1003">Cell membrane</keyword>
<keyword evidence="9 20" id="KW-0812">Transmembrane</keyword>
<keyword evidence="12 19" id="KW-0547">Nucleotide-binding</keyword>
<dbReference type="SUPFAM" id="SSF49899">
    <property type="entry name" value="Concanavalin A-like lectins/glucanases"/>
    <property type="match status" value="1"/>
</dbReference>
<dbReference type="FunFam" id="1.10.510.10:FF:000240">
    <property type="entry name" value="Lectin-domain containing receptor kinase A4.3"/>
    <property type="match status" value="1"/>
</dbReference>
<keyword evidence="16 20" id="KW-0472">Membrane</keyword>
<name>A0AAV1SPL9_9ROSI</name>
<keyword evidence="17" id="KW-0675">Receptor</keyword>
<evidence type="ECO:0000313" key="24">
    <source>
        <dbReference type="Proteomes" id="UP001314170"/>
    </source>
</evidence>
<dbReference type="InterPro" id="IPR008271">
    <property type="entry name" value="Ser/Thr_kinase_AS"/>
</dbReference>
<dbReference type="Gene3D" id="2.60.120.200">
    <property type="match status" value="1"/>
</dbReference>
<dbReference type="AlphaFoldDB" id="A0AAV1SPL9"/>
<accession>A0AAV1SPL9</accession>
<evidence type="ECO:0000256" key="15">
    <source>
        <dbReference type="ARBA" id="ARBA00022989"/>
    </source>
</evidence>
<dbReference type="EMBL" id="CAWUPB010001194">
    <property type="protein sequence ID" value="CAK7353650.1"/>
    <property type="molecule type" value="Genomic_DNA"/>
</dbReference>
<dbReference type="SMART" id="SM00220">
    <property type="entry name" value="S_TKc"/>
    <property type="match status" value="1"/>
</dbReference>
<keyword evidence="14 19" id="KW-0067">ATP-binding</keyword>
<evidence type="ECO:0000256" key="8">
    <source>
        <dbReference type="ARBA" id="ARBA00022679"/>
    </source>
</evidence>
<proteinExistence type="inferred from homology"/>
<dbReference type="SUPFAM" id="SSF56112">
    <property type="entry name" value="Protein kinase-like (PK-like)"/>
    <property type="match status" value="1"/>
</dbReference>
<evidence type="ECO:0000256" key="13">
    <source>
        <dbReference type="ARBA" id="ARBA00022777"/>
    </source>
</evidence>
<comment type="caution">
    <text evidence="23">The sequence shown here is derived from an EMBL/GenBank/DDBJ whole genome shotgun (WGS) entry which is preliminary data.</text>
</comment>
<dbReference type="Gene3D" id="3.30.200.20">
    <property type="entry name" value="Phosphorylase Kinase, domain 1"/>
    <property type="match status" value="1"/>
</dbReference>
<gene>
    <name evidence="23" type="ORF">DCAF_LOCUS24837</name>
</gene>
<comment type="similarity">
    <text evidence="2">Belongs to the leguminous lectin family.</text>
</comment>
<evidence type="ECO:0000256" key="6">
    <source>
        <dbReference type="ARBA" id="ARBA00022475"/>
    </source>
</evidence>
<dbReference type="EC" id="2.7.11.1" evidence="5"/>
<evidence type="ECO:0000256" key="19">
    <source>
        <dbReference type="PROSITE-ProRule" id="PRU10141"/>
    </source>
</evidence>
<feature type="binding site" evidence="19">
    <location>
        <position position="377"/>
    </location>
    <ligand>
        <name>ATP</name>
        <dbReference type="ChEBI" id="CHEBI:30616"/>
    </ligand>
</feature>
<dbReference type="Proteomes" id="UP001314170">
    <property type="component" value="Unassembled WGS sequence"/>
</dbReference>
<evidence type="ECO:0000256" key="1">
    <source>
        <dbReference type="ARBA" id="ARBA00004251"/>
    </source>
</evidence>
<reference evidence="23 24" key="1">
    <citation type="submission" date="2024-01" db="EMBL/GenBank/DDBJ databases">
        <authorList>
            <person name="Waweru B."/>
        </authorList>
    </citation>
    <scope>NUCLEOTIDE SEQUENCE [LARGE SCALE GENOMIC DNA]</scope>
</reference>
<evidence type="ECO:0000256" key="10">
    <source>
        <dbReference type="ARBA" id="ARBA00022729"/>
    </source>
</evidence>
<dbReference type="InterPro" id="IPR000719">
    <property type="entry name" value="Prot_kinase_dom"/>
</dbReference>
<keyword evidence="18" id="KW-0325">Glycoprotein</keyword>
<dbReference type="GO" id="GO:0004674">
    <property type="term" value="F:protein serine/threonine kinase activity"/>
    <property type="evidence" value="ECO:0007669"/>
    <property type="project" value="UniProtKB-KW"/>
</dbReference>
<evidence type="ECO:0000256" key="21">
    <source>
        <dbReference type="SAM" id="SignalP"/>
    </source>
</evidence>
<dbReference type="GO" id="GO:0005524">
    <property type="term" value="F:ATP binding"/>
    <property type="evidence" value="ECO:0007669"/>
    <property type="project" value="UniProtKB-UniRule"/>
</dbReference>
<comment type="similarity">
    <text evidence="3">In the N-terminal section; belongs to the leguminous lectin family.</text>
</comment>
<evidence type="ECO:0000256" key="20">
    <source>
        <dbReference type="SAM" id="Phobius"/>
    </source>
</evidence>
<evidence type="ECO:0000256" key="14">
    <source>
        <dbReference type="ARBA" id="ARBA00022840"/>
    </source>
</evidence>
<dbReference type="InterPro" id="IPR011009">
    <property type="entry name" value="Kinase-like_dom_sf"/>
</dbReference>
<dbReference type="Gene3D" id="1.10.510.10">
    <property type="entry name" value="Transferase(Phosphotransferase) domain 1"/>
    <property type="match status" value="1"/>
</dbReference>
<dbReference type="CDD" id="cd14066">
    <property type="entry name" value="STKc_IRAK"/>
    <property type="match status" value="1"/>
</dbReference>
<dbReference type="InterPro" id="IPR001220">
    <property type="entry name" value="Legume_lectin_dom"/>
</dbReference>
<dbReference type="GO" id="GO:0005886">
    <property type="term" value="C:plasma membrane"/>
    <property type="evidence" value="ECO:0007669"/>
    <property type="project" value="UniProtKB-SubCell"/>
</dbReference>
<evidence type="ECO:0000256" key="7">
    <source>
        <dbReference type="ARBA" id="ARBA00022527"/>
    </source>
</evidence>
<feature type="transmembrane region" description="Helical" evidence="20">
    <location>
        <begin position="281"/>
        <end position="304"/>
    </location>
</feature>
<dbReference type="PROSITE" id="PS00108">
    <property type="entry name" value="PROTEIN_KINASE_ST"/>
    <property type="match status" value="1"/>
</dbReference>
<dbReference type="InterPro" id="IPR019825">
    <property type="entry name" value="Lectin_legB_Mn/Ca_BS"/>
</dbReference>
<keyword evidence="11" id="KW-0430">Lectin</keyword>
<dbReference type="GO" id="GO:0030246">
    <property type="term" value="F:carbohydrate binding"/>
    <property type="evidence" value="ECO:0007669"/>
    <property type="project" value="UniProtKB-KW"/>
</dbReference>
<dbReference type="InterPro" id="IPR017441">
    <property type="entry name" value="Protein_kinase_ATP_BS"/>
</dbReference>
<evidence type="ECO:0000259" key="22">
    <source>
        <dbReference type="PROSITE" id="PS50011"/>
    </source>
</evidence>
<evidence type="ECO:0000256" key="17">
    <source>
        <dbReference type="ARBA" id="ARBA00023170"/>
    </source>
</evidence>
<evidence type="ECO:0000256" key="5">
    <source>
        <dbReference type="ARBA" id="ARBA00012513"/>
    </source>
</evidence>
<evidence type="ECO:0000256" key="2">
    <source>
        <dbReference type="ARBA" id="ARBA00007606"/>
    </source>
</evidence>
<keyword evidence="7" id="KW-0723">Serine/threonine-protein kinase</keyword>
<sequence>MAVFLFLICIFLNEATLNQASLDPNITETSFSYPSFNADSCNTTLLCMGSVTVGDSRLKLTREPLPGNLTQPVLTDQIGRVLFHQPVFAWPAYITTTFTIRIFAYSNSTVSGDGMTFIMAQNNSPSPPNSKGSYLGIMDKSTEGGVTRQIAVELDTYANEFDPDGNHIGIDTTSITNPVAAKSLNSTGIYLTSGRDITVQINYDSSTKLLQIFVAYAGNPLMSFLNQSIDMSTWVPNSVYVGFTAATGPFSENHEVLNWTFQSTPLADFKKALEREHRKRIILIVGIVAAGLALLTLCTLPPALRDLGKRKERSKRRADIESRSMRAANAPKMFTYRQLSKATRKFSKENLLGTGGFGSVYKGVISSDPPTILAVKKISATSRQGEKEYLAEICTIGRMRHKNIVQLQGWCHKREQLLLVYEYMPNGSLDCYIGKRFLDWNTRYKILTGLASALLYLHEQCGHPIIHRDVKPNNVMLDSDFNAHLGDFGLARLLQSNSAVTTMLAGTPGYLAPEVAYTGKVTPESDVYSFGMVVIEVVTGKRSKGIFEENSLLDYVWSLHGRNALLEGVDRMLNGKCDQQQVKRALLVGIACLHPDTKGRPTIRKVEQIFLNPNEPLMEVPESRPNAIFVPISSSASTIRSKTDFGSKSDNALLQSAPEEMVPDEITVHHEDCDISN</sequence>
<evidence type="ECO:0000256" key="3">
    <source>
        <dbReference type="ARBA" id="ARBA00008536"/>
    </source>
</evidence>
<dbReference type="CDD" id="cd06899">
    <property type="entry name" value="lectin_legume_LecRK_Arcelin_ConA"/>
    <property type="match status" value="1"/>
</dbReference>
<feature type="domain" description="Protein kinase" evidence="22">
    <location>
        <begin position="346"/>
        <end position="611"/>
    </location>
</feature>
<evidence type="ECO:0000313" key="23">
    <source>
        <dbReference type="EMBL" id="CAK7353650.1"/>
    </source>
</evidence>
<protein>
    <recommendedName>
        <fullName evidence="5">non-specific serine/threonine protein kinase</fullName>
        <ecNumber evidence="5">2.7.11.1</ecNumber>
    </recommendedName>
</protein>
<dbReference type="FunFam" id="3.30.200.20:FF:000178">
    <property type="entry name" value="serine/threonine-protein kinase PBS1-like"/>
    <property type="match status" value="1"/>
</dbReference>
<comment type="subcellular location">
    <subcellularLocation>
        <location evidence="1">Cell membrane</location>
        <topology evidence="1">Single-pass type I membrane protein</topology>
    </subcellularLocation>
</comment>
<keyword evidence="24" id="KW-1185">Reference proteome</keyword>
<organism evidence="23 24">
    <name type="scientific">Dovyalis caffra</name>
    <dbReference type="NCBI Taxonomy" id="77055"/>
    <lineage>
        <taxon>Eukaryota</taxon>
        <taxon>Viridiplantae</taxon>
        <taxon>Streptophyta</taxon>
        <taxon>Embryophyta</taxon>
        <taxon>Tracheophyta</taxon>
        <taxon>Spermatophyta</taxon>
        <taxon>Magnoliopsida</taxon>
        <taxon>eudicotyledons</taxon>
        <taxon>Gunneridae</taxon>
        <taxon>Pentapetalae</taxon>
        <taxon>rosids</taxon>
        <taxon>fabids</taxon>
        <taxon>Malpighiales</taxon>
        <taxon>Salicaceae</taxon>
        <taxon>Flacourtieae</taxon>
        <taxon>Dovyalis</taxon>
    </lineage>
</organism>
<dbReference type="PROSITE" id="PS00107">
    <property type="entry name" value="PROTEIN_KINASE_ATP"/>
    <property type="match status" value="1"/>
</dbReference>
<dbReference type="PROSITE" id="PS00307">
    <property type="entry name" value="LECTIN_LEGUME_BETA"/>
    <property type="match status" value="1"/>
</dbReference>
<dbReference type="Pfam" id="PF00139">
    <property type="entry name" value="Lectin_legB"/>
    <property type="match status" value="1"/>
</dbReference>
<dbReference type="InterPro" id="IPR013320">
    <property type="entry name" value="ConA-like_dom_sf"/>
</dbReference>
<dbReference type="PROSITE" id="PS50011">
    <property type="entry name" value="PROTEIN_KINASE_DOM"/>
    <property type="match status" value="1"/>
</dbReference>
<dbReference type="GO" id="GO:0002229">
    <property type="term" value="P:defense response to oomycetes"/>
    <property type="evidence" value="ECO:0007669"/>
    <property type="project" value="UniProtKB-ARBA"/>
</dbReference>
<evidence type="ECO:0000256" key="16">
    <source>
        <dbReference type="ARBA" id="ARBA00023136"/>
    </source>
</evidence>
<evidence type="ECO:0000256" key="18">
    <source>
        <dbReference type="ARBA" id="ARBA00023180"/>
    </source>
</evidence>
<keyword evidence="10 21" id="KW-0732">Signal</keyword>
<feature type="chain" id="PRO_5043460755" description="non-specific serine/threonine protein kinase" evidence="21">
    <location>
        <begin position="21"/>
        <end position="677"/>
    </location>
</feature>
<evidence type="ECO:0000256" key="11">
    <source>
        <dbReference type="ARBA" id="ARBA00022734"/>
    </source>
</evidence>
<comment type="similarity">
    <text evidence="4">In the C-terminal section; belongs to the protein kinase superfamily. Ser/Thr protein kinase family.</text>
</comment>
<keyword evidence="13" id="KW-0418">Kinase</keyword>
<keyword evidence="8" id="KW-0808">Transferase</keyword>
<evidence type="ECO:0000256" key="4">
    <source>
        <dbReference type="ARBA" id="ARBA00010217"/>
    </source>
</evidence>
<evidence type="ECO:0000256" key="12">
    <source>
        <dbReference type="ARBA" id="ARBA00022741"/>
    </source>
</evidence>
<evidence type="ECO:0000256" key="9">
    <source>
        <dbReference type="ARBA" id="ARBA00022692"/>
    </source>
</evidence>
<dbReference type="Pfam" id="PF00069">
    <property type="entry name" value="Pkinase"/>
    <property type="match status" value="1"/>
</dbReference>
<feature type="signal peptide" evidence="21">
    <location>
        <begin position="1"/>
        <end position="20"/>
    </location>
</feature>
<dbReference type="InterPro" id="IPR050528">
    <property type="entry name" value="L-type_Lectin-RKs"/>
</dbReference>
<keyword evidence="15 20" id="KW-1133">Transmembrane helix</keyword>
<dbReference type="PANTHER" id="PTHR27007">
    <property type="match status" value="1"/>
</dbReference>